<evidence type="ECO:0000313" key="11">
    <source>
        <dbReference type="Proteomes" id="UP001150538"/>
    </source>
</evidence>
<dbReference type="GO" id="GO:0005787">
    <property type="term" value="C:signal peptidase complex"/>
    <property type="evidence" value="ECO:0007669"/>
    <property type="project" value="InterPro"/>
</dbReference>
<evidence type="ECO:0000256" key="7">
    <source>
        <dbReference type="ARBA" id="ARBA00023136"/>
    </source>
</evidence>
<evidence type="ECO:0000256" key="5">
    <source>
        <dbReference type="ARBA" id="ARBA00022824"/>
    </source>
</evidence>
<comment type="subcellular location">
    <subcellularLocation>
        <location evidence="1">Endoplasmic reticulum membrane</location>
        <topology evidence="1">Multi-pass membrane protein</topology>
    </subcellularLocation>
</comment>
<keyword evidence="4 9" id="KW-0812">Transmembrane</keyword>
<dbReference type="OrthoDB" id="29558at2759"/>
<evidence type="ECO:0000256" key="1">
    <source>
        <dbReference type="ARBA" id="ARBA00004477"/>
    </source>
</evidence>
<dbReference type="GO" id="GO:0006465">
    <property type="term" value="P:signal peptide processing"/>
    <property type="evidence" value="ECO:0007669"/>
    <property type="project" value="InterPro"/>
</dbReference>
<comment type="similarity">
    <text evidence="2">Belongs to the SPCS2 family.</text>
</comment>
<keyword evidence="5" id="KW-0256">Endoplasmic reticulum</keyword>
<gene>
    <name evidence="10" type="ORF">H4219_002688</name>
</gene>
<evidence type="ECO:0000256" key="4">
    <source>
        <dbReference type="ARBA" id="ARBA00022692"/>
    </source>
</evidence>
<dbReference type="AlphaFoldDB" id="A0A9W8DU17"/>
<keyword evidence="11" id="KW-1185">Reference proteome</keyword>
<feature type="transmembrane region" description="Helical" evidence="9">
    <location>
        <begin position="83"/>
        <end position="102"/>
    </location>
</feature>
<name>A0A9W8DU17_9FUNG</name>
<feature type="transmembrane region" description="Helical" evidence="9">
    <location>
        <begin position="53"/>
        <end position="71"/>
    </location>
</feature>
<evidence type="ECO:0000256" key="9">
    <source>
        <dbReference type="SAM" id="Phobius"/>
    </source>
</evidence>
<accession>A0A9W8DU17</accession>
<reference evidence="10" key="1">
    <citation type="submission" date="2022-07" db="EMBL/GenBank/DDBJ databases">
        <title>Phylogenomic reconstructions and comparative analyses of Kickxellomycotina fungi.</title>
        <authorList>
            <person name="Reynolds N.K."/>
            <person name="Stajich J.E."/>
            <person name="Barry K."/>
            <person name="Grigoriev I.V."/>
            <person name="Crous P."/>
            <person name="Smith M.E."/>
        </authorList>
    </citation>
    <scope>NUCLEOTIDE SEQUENCE</scope>
    <source>
        <strain evidence="10">NBRC 100468</strain>
    </source>
</reference>
<dbReference type="GO" id="GO:0045047">
    <property type="term" value="P:protein targeting to ER"/>
    <property type="evidence" value="ECO:0007669"/>
    <property type="project" value="TreeGrafter"/>
</dbReference>
<dbReference type="Pfam" id="PF06703">
    <property type="entry name" value="SPC25"/>
    <property type="match status" value="1"/>
</dbReference>
<comment type="caution">
    <text evidence="10">The sequence shown here is derived from an EMBL/GenBank/DDBJ whole genome shotgun (WGS) entry which is preliminary data.</text>
</comment>
<dbReference type="EMBL" id="JANBPU010000049">
    <property type="protein sequence ID" value="KAJ1918291.1"/>
    <property type="molecule type" value="Genomic_DNA"/>
</dbReference>
<keyword evidence="7 9" id="KW-0472">Membrane</keyword>
<proteinExistence type="inferred from homology"/>
<protein>
    <recommendedName>
        <fullName evidence="3">Signal peptidase complex subunit 2</fullName>
    </recommendedName>
</protein>
<dbReference type="InterPro" id="IPR009582">
    <property type="entry name" value="Spc2/SPCS2"/>
</dbReference>
<evidence type="ECO:0000256" key="2">
    <source>
        <dbReference type="ARBA" id="ARBA00007324"/>
    </source>
</evidence>
<evidence type="ECO:0000256" key="8">
    <source>
        <dbReference type="ARBA" id="ARBA00045608"/>
    </source>
</evidence>
<evidence type="ECO:0000256" key="3">
    <source>
        <dbReference type="ARBA" id="ARBA00017057"/>
    </source>
</evidence>
<dbReference type="PANTHER" id="PTHR13085">
    <property type="entry name" value="MICROSOMAL SIGNAL PEPTIDASE 25 KDA SUBUNIT"/>
    <property type="match status" value="1"/>
</dbReference>
<evidence type="ECO:0000313" key="10">
    <source>
        <dbReference type="EMBL" id="KAJ1918291.1"/>
    </source>
</evidence>
<evidence type="ECO:0000256" key="6">
    <source>
        <dbReference type="ARBA" id="ARBA00022989"/>
    </source>
</evidence>
<comment type="function">
    <text evidence="8">Component of the signal peptidase complex (SPC) which catalyzes the cleavage of N-terminal signal sequences from nascent proteins as they are translocated into the lumen of the endoplasmic reticulum. Enhances the enzymatic activity of SPC and facilitates the interactions between different components of the translocation site.</text>
</comment>
<organism evidence="10 11">
    <name type="scientific">Mycoemilia scoparia</name>
    <dbReference type="NCBI Taxonomy" id="417184"/>
    <lineage>
        <taxon>Eukaryota</taxon>
        <taxon>Fungi</taxon>
        <taxon>Fungi incertae sedis</taxon>
        <taxon>Zoopagomycota</taxon>
        <taxon>Kickxellomycotina</taxon>
        <taxon>Kickxellomycetes</taxon>
        <taxon>Kickxellales</taxon>
        <taxon>Kickxellaceae</taxon>
        <taxon>Mycoemilia</taxon>
    </lineage>
</organism>
<dbReference type="PANTHER" id="PTHR13085:SF0">
    <property type="entry name" value="SIGNAL PEPTIDASE COMPLEX SUBUNIT 2"/>
    <property type="match status" value="1"/>
</dbReference>
<keyword evidence="6 9" id="KW-1133">Transmembrane helix</keyword>
<sequence length="195" mass="22335">MTDNNKTTASGPETAVANKYNISELKSTCDEALRQYFEKKGFKERHTHTDVKLLLGYTGVLFCVIDFLYSWKNPFKSTKWFSYISVTVFTLTAILTVLYSFFVQRDTFYVGHSEEKGVVISAGSSVKAHEPEYHLTLSSRPIQVEKPRPVPTSLPRIVVKPFSTWFHEDGKLNRELFEAEIENALDALFKLTHKD</sequence>
<dbReference type="Proteomes" id="UP001150538">
    <property type="component" value="Unassembled WGS sequence"/>
</dbReference>